<evidence type="ECO:0000313" key="3">
    <source>
        <dbReference type="Proteomes" id="UP001153292"/>
    </source>
</evidence>
<dbReference type="EMBL" id="OU963921">
    <property type="protein sequence ID" value="CAH0404362.1"/>
    <property type="molecule type" value="Genomic_DNA"/>
</dbReference>
<gene>
    <name evidence="2" type="ORF">CHILSU_LOCUS7689</name>
</gene>
<organism evidence="2 3">
    <name type="scientific">Chilo suppressalis</name>
    <name type="common">Asiatic rice borer moth</name>
    <dbReference type="NCBI Taxonomy" id="168631"/>
    <lineage>
        <taxon>Eukaryota</taxon>
        <taxon>Metazoa</taxon>
        <taxon>Ecdysozoa</taxon>
        <taxon>Arthropoda</taxon>
        <taxon>Hexapoda</taxon>
        <taxon>Insecta</taxon>
        <taxon>Pterygota</taxon>
        <taxon>Neoptera</taxon>
        <taxon>Endopterygota</taxon>
        <taxon>Lepidoptera</taxon>
        <taxon>Glossata</taxon>
        <taxon>Ditrysia</taxon>
        <taxon>Pyraloidea</taxon>
        <taxon>Crambidae</taxon>
        <taxon>Crambinae</taxon>
        <taxon>Chilo</taxon>
    </lineage>
</organism>
<name>A0ABN8B7I9_CHISP</name>
<accession>A0ABN8B7I9</accession>
<sequence>MSATTGITPRHSLSRSPPRDGGFISPGLLPEPQRSRSPSVNPGTSTERALASPEEVQDLARRRIVERNRQVIPPIGGPTVIFYPADDSLKSSEDTKRTLQSAIKPGSEGIRIQSVRMVGKSRVVVRTANLEAAQNLKAAAPSSLKAADPKTRLPRIVLRFLRSDISEEVFLDDLQKLNLSDDPEWSPEKVKESCKVALKKEVGTKFLYILDCTMPLRDQLIRLGKVYIGWDEAEVSDHVRATST</sequence>
<dbReference type="Proteomes" id="UP001153292">
    <property type="component" value="Chromosome 28"/>
</dbReference>
<evidence type="ECO:0000313" key="2">
    <source>
        <dbReference type="EMBL" id="CAH0404362.1"/>
    </source>
</evidence>
<protein>
    <submittedName>
        <fullName evidence="2">Uncharacterized protein</fullName>
    </submittedName>
</protein>
<reference evidence="2" key="1">
    <citation type="submission" date="2021-12" db="EMBL/GenBank/DDBJ databases">
        <authorList>
            <person name="King R."/>
        </authorList>
    </citation>
    <scope>NUCLEOTIDE SEQUENCE</scope>
</reference>
<feature type="compositionally biased region" description="Polar residues" evidence="1">
    <location>
        <begin position="35"/>
        <end position="47"/>
    </location>
</feature>
<proteinExistence type="predicted"/>
<keyword evidence="3" id="KW-1185">Reference proteome</keyword>
<evidence type="ECO:0000256" key="1">
    <source>
        <dbReference type="SAM" id="MobiDB-lite"/>
    </source>
</evidence>
<feature type="region of interest" description="Disordered" evidence="1">
    <location>
        <begin position="1"/>
        <end position="55"/>
    </location>
</feature>